<dbReference type="EMBL" id="JXUW01000004">
    <property type="protein sequence ID" value="KJE77533.1"/>
    <property type="molecule type" value="Genomic_DNA"/>
</dbReference>
<feature type="domain" description="Band 7" evidence="3">
    <location>
        <begin position="21"/>
        <end position="178"/>
    </location>
</feature>
<comment type="similarity">
    <text evidence="1">Belongs to the band 7/mec-2 family.</text>
</comment>
<dbReference type="PATRIC" id="fig|1121877.4.peg.685"/>
<dbReference type="InterPro" id="IPR036013">
    <property type="entry name" value="Band_7/SPFH_dom_sf"/>
</dbReference>
<dbReference type="FunFam" id="3.30.479.30:FF:000004">
    <property type="entry name" value="Putative membrane protease family, stomatin"/>
    <property type="match status" value="1"/>
</dbReference>
<dbReference type="PANTHER" id="PTHR10264:SF19">
    <property type="entry name" value="AT06885P-RELATED"/>
    <property type="match status" value="1"/>
</dbReference>
<proteinExistence type="inferred from homology"/>
<evidence type="ECO:0000256" key="2">
    <source>
        <dbReference type="SAM" id="MobiDB-lite"/>
    </source>
</evidence>
<dbReference type="GeneID" id="78371948"/>
<evidence type="ECO:0000259" key="3">
    <source>
        <dbReference type="SMART" id="SM00244"/>
    </source>
</evidence>
<evidence type="ECO:0000313" key="5">
    <source>
        <dbReference type="Proteomes" id="UP000032336"/>
    </source>
</evidence>
<dbReference type="Gene3D" id="3.30.479.30">
    <property type="entry name" value="Band 7 domain"/>
    <property type="match status" value="1"/>
</dbReference>
<dbReference type="RefSeq" id="WP_081900956.1">
    <property type="nucleotide sequence ID" value="NZ_JQKF01000003.1"/>
</dbReference>
<dbReference type="GO" id="GO:0005886">
    <property type="term" value="C:plasma membrane"/>
    <property type="evidence" value="ECO:0007669"/>
    <property type="project" value="InterPro"/>
</dbReference>
<dbReference type="OrthoDB" id="9809197at2"/>
<dbReference type="SUPFAM" id="SSF117892">
    <property type="entry name" value="Band 7/SPFH domain"/>
    <property type="match status" value="1"/>
</dbReference>
<keyword evidence="5" id="KW-1185">Reference proteome</keyword>
<accession>A0A0D8FW60</accession>
<evidence type="ECO:0000256" key="1">
    <source>
        <dbReference type="ARBA" id="ARBA00008164"/>
    </source>
</evidence>
<feature type="region of interest" description="Disordered" evidence="2">
    <location>
        <begin position="299"/>
        <end position="326"/>
    </location>
</feature>
<dbReference type="AlphaFoldDB" id="A0A0D8FW60"/>
<keyword evidence="4" id="KW-0378">Hydrolase</keyword>
<reference evidence="4 5" key="1">
    <citation type="submission" date="2015-01" db="EMBL/GenBank/DDBJ databases">
        <title>Draft genome of the acidophilic iron oxidizer Ferrimicrobium acidiphilum strain T23.</title>
        <authorList>
            <person name="Poehlein A."/>
            <person name="Eisen S."/>
            <person name="Schloemann M."/>
            <person name="Johnson B.D."/>
            <person name="Daniel R."/>
            <person name="Muehling M."/>
        </authorList>
    </citation>
    <scope>NUCLEOTIDE SEQUENCE [LARGE SCALE GENOMIC DNA]</scope>
    <source>
        <strain evidence="4 5">T23</strain>
    </source>
</reference>
<name>A0A0D8FW60_9ACTN</name>
<dbReference type="GO" id="GO:0008233">
    <property type="term" value="F:peptidase activity"/>
    <property type="evidence" value="ECO:0007669"/>
    <property type="project" value="UniProtKB-KW"/>
</dbReference>
<dbReference type="InterPro" id="IPR043202">
    <property type="entry name" value="Band-7_stomatin-like"/>
</dbReference>
<dbReference type="Proteomes" id="UP000032336">
    <property type="component" value="Unassembled WGS sequence"/>
</dbReference>
<evidence type="ECO:0000313" key="4">
    <source>
        <dbReference type="EMBL" id="KJE77533.1"/>
    </source>
</evidence>
<dbReference type="SMART" id="SM00244">
    <property type="entry name" value="PHB"/>
    <property type="match status" value="1"/>
</dbReference>
<sequence>MIAAGIIILIVLIILLLVLTRTIKILKEYQRVVVFRLGRSIGSKGPGLLLINPIIDRLNLVDLREQYFEIPHQTAITKDNAPISIDFIMFYQVIDPVQSVVAVQNFSGAALNVAATTLRSVVGDMSLDDVLSRREDMNSLLRLRLDEVTERWGVKVSNVEVREINPPPAVQDAMTRQMSAERTRRAVVTESEGQKQAAITVAEGQKQASVLAAEGQKQATILAAEAERESAKLRAQGLSDALEAVNTNASRSDANVLTLQYPETLRQLAQSPSTKFVIPAELTGLLATMGQATRTAMEITQPPSGDKGFVKNGANGKLDSGKSTVG</sequence>
<dbReference type="Pfam" id="PF01145">
    <property type="entry name" value="Band_7"/>
    <property type="match status" value="1"/>
</dbReference>
<dbReference type="PANTHER" id="PTHR10264">
    <property type="entry name" value="BAND 7 PROTEIN-RELATED"/>
    <property type="match status" value="1"/>
</dbReference>
<dbReference type="InterPro" id="IPR001107">
    <property type="entry name" value="Band_7"/>
</dbReference>
<dbReference type="eggNOG" id="COG0330">
    <property type="taxonomic scope" value="Bacteria"/>
</dbReference>
<comment type="caution">
    <text evidence="4">The sequence shown here is derived from an EMBL/GenBank/DDBJ whole genome shotgun (WGS) entry which is preliminary data.</text>
</comment>
<organism evidence="4 5">
    <name type="scientific">Ferrimicrobium acidiphilum DSM 19497</name>
    <dbReference type="NCBI Taxonomy" id="1121877"/>
    <lineage>
        <taxon>Bacteria</taxon>
        <taxon>Bacillati</taxon>
        <taxon>Actinomycetota</taxon>
        <taxon>Acidimicrobiia</taxon>
        <taxon>Acidimicrobiales</taxon>
        <taxon>Acidimicrobiaceae</taxon>
        <taxon>Ferrimicrobium</taxon>
    </lineage>
</organism>
<keyword evidence="4" id="KW-0645">Protease</keyword>
<protein>
    <submittedName>
        <fullName evidence="4">Modulator of FtsH protease HflC</fullName>
    </submittedName>
</protein>
<dbReference type="GO" id="GO:0098552">
    <property type="term" value="C:side of membrane"/>
    <property type="evidence" value="ECO:0007669"/>
    <property type="project" value="UniProtKB-ARBA"/>
</dbReference>
<gene>
    <name evidence="4" type="primary">hflC</name>
    <name evidence="4" type="ORF">FEAC_06420</name>
</gene>
<dbReference type="GO" id="GO:0006508">
    <property type="term" value="P:proteolysis"/>
    <property type="evidence" value="ECO:0007669"/>
    <property type="project" value="UniProtKB-KW"/>
</dbReference>
<dbReference type="InterPro" id="IPR001972">
    <property type="entry name" value="Stomatin_HflK_fam"/>
</dbReference>
<dbReference type="PRINTS" id="PR00721">
    <property type="entry name" value="STOMATIN"/>
</dbReference>
<dbReference type="STRING" id="1121877.FEAC_06420"/>